<evidence type="ECO:0000313" key="4">
    <source>
        <dbReference type="Proteomes" id="UP000595278"/>
    </source>
</evidence>
<protein>
    <submittedName>
        <fullName evidence="3">Amidohydrolase family protein</fullName>
    </submittedName>
</protein>
<dbReference type="PANTHER" id="PTHR21240:SF19">
    <property type="entry name" value="CATALYTIC_ HYDROLASE"/>
    <property type="match status" value="1"/>
</dbReference>
<dbReference type="Proteomes" id="UP000595278">
    <property type="component" value="Chromosome"/>
</dbReference>
<dbReference type="EMBL" id="CP067393">
    <property type="protein sequence ID" value="QQP87032.1"/>
    <property type="molecule type" value="Genomic_DNA"/>
</dbReference>
<dbReference type="AlphaFoldDB" id="A0A974NII8"/>
<evidence type="ECO:0000259" key="2">
    <source>
        <dbReference type="Pfam" id="PF04909"/>
    </source>
</evidence>
<dbReference type="InterPro" id="IPR032465">
    <property type="entry name" value="ACMSD"/>
</dbReference>
<organism evidence="3 4">
    <name type="scientific">Entomomonas asaccharolytica</name>
    <dbReference type="NCBI Taxonomy" id="2785331"/>
    <lineage>
        <taxon>Bacteria</taxon>
        <taxon>Pseudomonadati</taxon>
        <taxon>Pseudomonadota</taxon>
        <taxon>Gammaproteobacteria</taxon>
        <taxon>Pseudomonadales</taxon>
        <taxon>Pseudomonadaceae</taxon>
        <taxon>Entomomonas</taxon>
    </lineage>
</organism>
<dbReference type="GO" id="GO:0016787">
    <property type="term" value="F:hydrolase activity"/>
    <property type="evidence" value="ECO:0007669"/>
    <property type="project" value="InterPro"/>
</dbReference>
<dbReference type="PANTHER" id="PTHR21240">
    <property type="entry name" value="2-AMINO-3-CARBOXYLMUCONATE-6-SEMIALDEHYDE DECARBOXYLASE"/>
    <property type="match status" value="1"/>
</dbReference>
<dbReference type="RefSeq" id="WP_201095589.1">
    <property type="nucleotide sequence ID" value="NZ_CP067393.1"/>
</dbReference>
<reference evidence="3 4" key="1">
    <citation type="submission" date="2021-01" db="EMBL/GenBank/DDBJ databases">
        <title>Entomomonas sp. F2A isolated from a house cricket (Acheta domesticus).</title>
        <authorList>
            <person name="Spergser J."/>
            <person name="Busse H.-J."/>
        </authorList>
    </citation>
    <scope>NUCLEOTIDE SEQUENCE [LARGE SCALE GENOMIC DNA]</scope>
    <source>
        <strain evidence="3 4">F2A</strain>
    </source>
</reference>
<dbReference type="Pfam" id="PF04909">
    <property type="entry name" value="Amidohydro_2"/>
    <property type="match status" value="1"/>
</dbReference>
<gene>
    <name evidence="3" type="ORF">JHT90_07255</name>
</gene>
<proteinExistence type="predicted"/>
<sequence>MRVIDMRCRPAYLHEFFGAKPDTASYQAARWLNRRVGTRGDDEHFKRSLTAQGFLAEIHDAGLTKAVVVGRHTPSQHIANDFLYEITNPHKELLAVAGVDPVLQGVDVAIQEIDRVIDQLGFAGIGIEPGFAEPAHHPDAAIYFPIYEHLANKGVPVFIMSGPTTPDLQFNNPDHLVKVAQTFPQLPIVCYHGYYPNTQQLVGVAFRYENVFVVPDMYGFLAGSEVFVSAANGFLADQLLFGSSYPFRPIKQSIEDFLQLGFKENIIDKLLYGNAANLLKL</sequence>
<dbReference type="KEGG" id="eaz:JHT90_07255"/>
<feature type="domain" description="Amidohydrolase-related" evidence="2">
    <location>
        <begin position="54"/>
        <end position="281"/>
    </location>
</feature>
<dbReference type="InterPro" id="IPR006680">
    <property type="entry name" value="Amidohydro-rel"/>
</dbReference>
<evidence type="ECO:0000313" key="3">
    <source>
        <dbReference type="EMBL" id="QQP87032.1"/>
    </source>
</evidence>
<dbReference type="GO" id="GO:0016831">
    <property type="term" value="F:carboxy-lyase activity"/>
    <property type="evidence" value="ECO:0007669"/>
    <property type="project" value="InterPro"/>
</dbReference>
<dbReference type="SUPFAM" id="SSF51556">
    <property type="entry name" value="Metallo-dependent hydrolases"/>
    <property type="match status" value="1"/>
</dbReference>
<evidence type="ECO:0000256" key="1">
    <source>
        <dbReference type="ARBA" id="ARBA00023239"/>
    </source>
</evidence>
<dbReference type="Gene3D" id="3.20.20.140">
    <property type="entry name" value="Metal-dependent hydrolases"/>
    <property type="match status" value="1"/>
</dbReference>
<keyword evidence="4" id="KW-1185">Reference proteome</keyword>
<dbReference type="InterPro" id="IPR032466">
    <property type="entry name" value="Metal_Hydrolase"/>
</dbReference>
<name>A0A974NII8_9GAMM</name>
<accession>A0A974NII8</accession>
<keyword evidence="1" id="KW-0456">Lyase</keyword>